<name>A0A1L7NNI1_PSEPU</name>
<protein>
    <submittedName>
        <fullName evidence="1">Uncharacterized protein</fullName>
    </submittedName>
</protein>
<reference evidence="1 2" key="1">
    <citation type="submission" date="2015-11" db="EMBL/GenBank/DDBJ databases">
        <title>Complete genome sequencing of a biphenyl-degrading bacterium, Pseudomonas putida KF715 (=NBRC110667).</title>
        <authorList>
            <person name="Suenaga H."/>
            <person name="Fujihara N."/>
            <person name="Watanabe T."/>
            <person name="Hirose J."/>
            <person name="Kimura N."/>
            <person name="Yamazoe A."/>
            <person name="Hosoyama A."/>
            <person name="Shimodaira J."/>
            <person name="Furukawa K."/>
        </authorList>
    </citation>
    <scope>NUCLEOTIDE SEQUENCE [LARGE SCALE GENOMIC DNA]</scope>
    <source>
        <strain evidence="1 2">KF715</strain>
        <plasmid evidence="2">Plasmid pkf715a dna</plasmid>
    </source>
</reference>
<geneLocation type="plasmid" evidence="2">
    <name>pkf715a dna</name>
</geneLocation>
<dbReference type="EMBL" id="AP015030">
    <property type="protein sequence ID" value="BAW26997.1"/>
    <property type="molecule type" value="Genomic_DNA"/>
</dbReference>
<organism evidence="1 2">
    <name type="scientific">Pseudomonas putida</name>
    <name type="common">Arthrobacter siderocapsulatus</name>
    <dbReference type="NCBI Taxonomy" id="303"/>
    <lineage>
        <taxon>Bacteria</taxon>
        <taxon>Pseudomonadati</taxon>
        <taxon>Pseudomonadota</taxon>
        <taxon>Gammaproteobacteria</taxon>
        <taxon>Pseudomonadales</taxon>
        <taxon>Pseudomonadaceae</taxon>
        <taxon>Pseudomonas</taxon>
    </lineage>
</organism>
<gene>
    <name evidence="1" type="ORF">KF715C_pA4920</name>
</gene>
<evidence type="ECO:0000313" key="2">
    <source>
        <dbReference type="Proteomes" id="UP000218731"/>
    </source>
</evidence>
<keyword evidence="1" id="KW-0614">Plasmid</keyword>
<proteinExistence type="predicted"/>
<evidence type="ECO:0000313" key="1">
    <source>
        <dbReference type="EMBL" id="BAW26997.1"/>
    </source>
</evidence>
<sequence length="140" mass="15311">MIAAILGTLVLCVFGTLKLEARRELPSDYDRLDRNIQEAQALISDYVAAPVLPPLEESWREVAAALELNGLELKPDDGSMANGSVSTYEGPLKHWGGMVDGDAKTILAVIKKVQQTEPVYLLDYSMDDGEFKLYLAVVGI</sequence>
<dbReference type="Proteomes" id="UP000218731">
    <property type="component" value="Plasmid pKF715A"/>
</dbReference>
<accession>A0A1L7NNI1</accession>
<dbReference type="AlphaFoldDB" id="A0A1L7NNI1"/>